<dbReference type="RefSeq" id="WP_007465853.1">
    <property type="nucleotide sequence ID" value="NZ_AMZO01000016.1"/>
</dbReference>
<dbReference type="PATRIC" id="fig|1056511.3.peg.2374"/>
<evidence type="ECO:0000313" key="3">
    <source>
        <dbReference type="Proteomes" id="UP000011134"/>
    </source>
</evidence>
<name>L8JAJ9_9GAMM</name>
<accession>L8JAJ9</accession>
<keyword evidence="3" id="KW-1185">Reference proteome</keyword>
<gene>
    <name evidence="2" type="ORF">C942_00882</name>
</gene>
<comment type="caution">
    <text evidence="2">The sequence shown here is derived from an EMBL/GenBank/DDBJ whole genome shotgun (WGS) entry which is preliminary data.</text>
</comment>
<dbReference type="GO" id="GO:0010038">
    <property type="term" value="P:response to metal ion"/>
    <property type="evidence" value="ECO:0007669"/>
    <property type="project" value="InterPro"/>
</dbReference>
<dbReference type="GO" id="GO:0005507">
    <property type="term" value="F:copper ion binding"/>
    <property type="evidence" value="ECO:0007669"/>
    <property type="project" value="TreeGrafter"/>
</dbReference>
<organism evidence="2 3">
    <name type="scientific">Photobacterium marinum</name>
    <dbReference type="NCBI Taxonomy" id="1056511"/>
    <lineage>
        <taxon>Bacteria</taxon>
        <taxon>Pseudomonadati</taxon>
        <taxon>Pseudomonadota</taxon>
        <taxon>Gammaproteobacteria</taxon>
        <taxon>Vibrionales</taxon>
        <taxon>Vibrionaceae</taxon>
        <taxon>Photobacterium</taxon>
    </lineage>
</organism>
<proteinExistence type="inferred from homology"/>
<dbReference type="EMBL" id="AMZO01000016">
    <property type="protein sequence ID" value="ELR65796.1"/>
    <property type="molecule type" value="Genomic_DNA"/>
</dbReference>
<dbReference type="InterPro" id="IPR011322">
    <property type="entry name" value="N-reg_PII-like_a/b"/>
</dbReference>
<reference evidence="2 3" key="1">
    <citation type="submission" date="2012-12" db="EMBL/GenBank/DDBJ databases">
        <title>Genome Assembly of Photobacterium sp. AK15.</title>
        <authorList>
            <person name="Khatri I."/>
            <person name="Vaidya B."/>
            <person name="Srinivas T.N.R."/>
            <person name="Subramanian S."/>
            <person name="Pinnaka A."/>
        </authorList>
    </citation>
    <scope>NUCLEOTIDE SEQUENCE [LARGE SCALE GENOMIC DNA]</scope>
    <source>
        <strain evidence="2 3">AK15</strain>
    </source>
</reference>
<dbReference type="PANTHER" id="PTHR23419">
    <property type="entry name" value="DIVALENT CATION TOLERANCE CUTA-RELATED"/>
    <property type="match status" value="1"/>
</dbReference>
<dbReference type="InterPro" id="IPR015867">
    <property type="entry name" value="N-reg_PII/ATP_PRibTrfase_C"/>
</dbReference>
<evidence type="ECO:0000256" key="1">
    <source>
        <dbReference type="ARBA" id="ARBA00010169"/>
    </source>
</evidence>
<dbReference type="SUPFAM" id="SSF54913">
    <property type="entry name" value="GlnB-like"/>
    <property type="match status" value="1"/>
</dbReference>
<comment type="similarity">
    <text evidence="1">Belongs to the CutA family.</text>
</comment>
<dbReference type="Proteomes" id="UP000011134">
    <property type="component" value="Unassembled WGS sequence"/>
</dbReference>
<dbReference type="Pfam" id="PF03091">
    <property type="entry name" value="CutA1"/>
    <property type="match status" value="1"/>
</dbReference>
<sequence>MTMEHEYCVVMTTFANEAIGKKIINSLIEKRLAACVQVQAVESYYHWEGKVNFDHEKLVMIKTKTSLYDQVEADILANHDYDTPEIIQMPVTAGFTDYLNWIKDECK</sequence>
<protein>
    <submittedName>
        <fullName evidence="2">Periplasmic divalent cation tolerance protein CutA</fullName>
    </submittedName>
</protein>
<dbReference type="AlphaFoldDB" id="L8JAJ9"/>
<dbReference type="InterPro" id="IPR004323">
    <property type="entry name" value="Ion_tolerance_CutA"/>
</dbReference>
<dbReference type="PANTHER" id="PTHR23419:SF8">
    <property type="entry name" value="FI09726P"/>
    <property type="match status" value="1"/>
</dbReference>
<dbReference type="Gene3D" id="3.30.70.120">
    <property type="match status" value="1"/>
</dbReference>
<evidence type="ECO:0000313" key="2">
    <source>
        <dbReference type="EMBL" id="ELR65796.1"/>
    </source>
</evidence>